<dbReference type="InterPro" id="IPR038883">
    <property type="entry name" value="AN11006-like"/>
</dbReference>
<sequence>MARKKAIQENPQTDSALFIPPLELRTNIYQQLFRMSTLDQPLNLIKVPKEQARKKRPTVLSVLLTCRRIHREVETIFFAINHFAFEMSDVASSLSSWSPSSLRLPTPRLESIRTLTLSSVRQQRATWFVRHRLQQMPQLNVLTFDVQQCDFRHMAATQMIQEYRQLEGVPGYTKETLAQLGGMDMIRYGGWLDAGGIKVGVWCEEFIGKEYVAILKGKPRVRPPESRSGTDERPRVVVFCRRT</sequence>
<keyword evidence="2" id="KW-1185">Reference proteome</keyword>
<dbReference type="GeneID" id="54470588"/>
<proteinExistence type="predicted"/>
<dbReference type="PANTHER" id="PTHR42085:SF1">
    <property type="entry name" value="F-BOX DOMAIN-CONTAINING PROTEIN"/>
    <property type="match status" value="1"/>
</dbReference>
<name>A0A6A6PU42_9PEZI</name>
<dbReference type="OrthoDB" id="62952at2759"/>
<dbReference type="EMBL" id="MU001635">
    <property type="protein sequence ID" value="KAF2483425.1"/>
    <property type="molecule type" value="Genomic_DNA"/>
</dbReference>
<evidence type="ECO:0008006" key="3">
    <source>
        <dbReference type="Google" id="ProtNLM"/>
    </source>
</evidence>
<evidence type="ECO:0000313" key="2">
    <source>
        <dbReference type="Proteomes" id="UP000799767"/>
    </source>
</evidence>
<dbReference type="Proteomes" id="UP000799767">
    <property type="component" value="Unassembled WGS sequence"/>
</dbReference>
<dbReference type="RefSeq" id="XP_033589995.1">
    <property type="nucleotide sequence ID" value="XM_033729586.1"/>
</dbReference>
<gene>
    <name evidence="1" type="ORF">BDY17DRAFT_147290</name>
</gene>
<dbReference type="PANTHER" id="PTHR42085">
    <property type="entry name" value="F-BOX DOMAIN-CONTAINING PROTEIN"/>
    <property type="match status" value="1"/>
</dbReference>
<organism evidence="1 2">
    <name type="scientific">Neohortaea acidophila</name>
    <dbReference type="NCBI Taxonomy" id="245834"/>
    <lineage>
        <taxon>Eukaryota</taxon>
        <taxon>Fungi</taxon>
        <taxon>Dikarya</taxon>
        <taxon>Ascomycota</taxon>
        <taxon>Pezizomycotina</taxon>
        <taxon>Dothideomycetes</taxon>
        <taxon>Dothideomycetidae</taxon>
        <taxon>Mycosphaerellales</taxon>
        <taxon>Teratosphaeriaceae</taxon>
        <taxon>Neohortaea</taxon>
    </lineage>
</organism>
<dbReference type="AlphaFoldDB" id="A0A6A6PU42"/>
<evidence type="ECO:0000313" key="1">
    <source>
        <dbReference type="EMBL" id="KAF2483425.1"/>
    </source>
</evidence>
<protein>
    <recommendedName>
        <fullName evidence="3">F-box domain-containing protein</fullName>
    </recommendedName>
</protein>
<accession>A0A6A6PU42</accession>
<reference evidence="1" key="1">
    <citation type="journal article" date="2020" name="Stud. Mycol.">
        <title>101 Dothideomycetes genomes: a test case for predicting lifestyles and emergence of pathogens.</title>
        <authorList>
            <person name="Haridas S."/>
            <person name="Albert R."/>
            <person name="Binder M."/>
            <person name="Bloem J."/>
            <person name="Labutti K."/>
            <person name="Salamov A."/>
            <person name="Andreopoulos B."/>
            <person name="Baker S."/>
            <person name="Barry K."/>
            <person name="Bills G."/>
            <person name="Bluhm B."/>
            <person name="Cannon C."/>
            <person name="Castanera R."/>
            <person name="Culley D."/>
            <person name="Daum C."/>
            <person name="Ezra D."/>
            <person name="Gonzalez J."/>
            <person name="Henrissat B."/>
            <person name="Kuo A."/>
            <person name="Liang C."/>
            <person name="Lipzen A."/>
            <person name="Lutzoni F."/>
            <person name="Magnuson J."/>
            <person name="Mondo S."/>
            <person name="Nolan M."/>
            <person name="Ohm R."/>
            <person name="Pangilinan J."/>
            <person name="Park H.-J."/>
            <person name="Ramirez L."/>
            <person name="Alfaro M."/>
            <person name="Sun H."/>
            <person name="Tritt A."/>
            <person name="Yoshinaga Y."/>
            <person name="Zwiers L.-H."/>
            <person name="Turgeon B."/>
            <person name="Goodwin S."/>
            <person name="Spatafora J."/>
            <person name="Crous P."/>
            <person name="Grigoriev I."/>
        </authorList>
    </citation>
    <scope>NUCLEOTIDE SEQUENCE</scope>
    <source>
        <strain evidence="1">CBS 113389</strain>
    </source>
</reference>